<dbReference type="EMBL" id="CM051394">
    <property type="protein sequence ID" value="KAJ4728696.1"/>
    <property type="molecule type" value="Genomic_DNA"/>
</dbReference>
<protein>
    <submittedName>
        <fullName evidence="1">RING-H2 finger protein</fullName>
    </submittedName>
</protein>
<name>A0ACC1YYW4_MELAZ</name>
<evidence type="ECO:0000313" key="2">
    <source>
        <dbReference type="Proteomes" id="UP001164539"/>
    </source>
</evidence>
<reference evidence="1 2" key="1">
    <citation type="journal article" date="2023" name="Science">
        <title>Complex scaffold remodeling in plant triterpene biosynthesis.</title>
        <authorList>
            <person name="De La Pena R."/>
            <person name="Hodgson H."/>
            <person name="Liu J.C."/>
            <person name="Stephenson M.J."/>
            <person name="Martin A.C."/>
            <person name="Owen C."/>
            <person name="Harkess A."/>
            <person name="Leebens-Mack J."/>
            <person name="Jimenez L.E."/>
            <person name="Osbourn A."/>
            <person name="Sattely E.S."/>
        </authorList>
    </citation>
    <scope>NUCLEOTIDE SEQUENCE [LARGE SCALE GENOMIC DNA]</scope>
    <source>
        <strain evidence="2">cv. JPN11</strain>
        <tissue evidence="1">Leaf</tissue>
    </source>
</reference>
<gene>
    <name evidence="1" type="ORF">OWV82_001586</name>
</gene>
<evidence type="ECO:0000313" key="1">
    <source>
        <dbReference type="EMBL" id="KAJ4728696.1"/>
    </source>
</evidence>
<accession>A0ACC1YYW4</accession>
<comment type="caution">
    <text evidence="1">The sequence shown here is derived from an EMBL/GenBank/DDBJ whole genome shotgun (WGS) entry which is preliminary data.</text>
</comment>
<organism evidence="1 2">
    <name type="scientific">Melia azedarach</name>
    <name type="common">Chinaberry tree</name>
    <dbReference type="NCBI Taxonomy" id="155640"/>
    <lineage>
        <taxon>Eukaryota</taxon>
        <taxon>Viridiplantae</taxon>
        <taxon>Streptophyta</taxon>
        <taxon>Embryophyta</taxon>
        <taxon>Tracheophyta</taxon>
        <taxon>Spermatophyta</taxon>
        <taxon>Magnoliopsida</taxon>
        <taxon>eudicotyledons</taxon>
        <taxon>Gunneridae</taxon>
        <taxon>Pentapetalae</taxon>
        <taxon>rosids</taxon>
        <taxon>malvids</taxon>
        <taxon>Sapindales</taxon>
        <taxon>Meliaceae</taxon>
        <taxon>Melia</taxon>
    </lineage>
</organism>
<sequence>MSLPSIHQVIEIVLLYILTIALALLLLIWLFDLCLYTHNLYRRTQQQQQGTNNEIANDHEARAVGAVDNIHELFLKLWEDLRLWVQPQTPRRQREEAIAKFPPPEKYDIDFDNSMEMSSNCCAICLEDFVRGDLFRVLPLCKHVYHSECINRWFLDELRCPICRSSI</sequence>
<keyword evidence="2" id="KW-1185">Reference proteome</keyword>
<proteinExistence type="predicted"/>
<dbReference type="Proteomes" id="UP001164539">
    <property type="component" value="Chromosome 1"/>
</dbReference>